<keyword evidence="5 7" id="KW-1133">Transmembrane helix</keyword>
<dbReference type="GO" id="GO:0005886">
    <property type="term" value="C:plasma membrane"/>
    <property type="evidence" value="ECO:0007669"/>
    <property type="project" value="UniProtKB-SubCell"/>
</dbReference>
<feature type="transmembrane region" description="Helical" evidence="7">
    <location>
        <begin position="62"/>
        <end position="82"/>
    </location>
</feature>
<evidence type="ECO:0000256" key="3">
    <source>
        <dbReference type="ARBA" id="ARBA00022475"/>
    </source>
</evidence>
<dbReference type="RefSeq" id="WP_036782007.1">
    <property type="nucleotide sequence ID" value="NZ_AVBG01000004.1"/>
</dbReference>
<comment type="similarity">
    <text evidence="2">Belongs to the UPF0702 family.</text>
</comment>
<comment type="caution">
    <text evidence="9">The sequence shown here is derived from an EMBL/GenBank/DDBJ whole genome shotgun (WGS) entry which is preliminary data.</text>
</comment>
<name>A0A0A2UVG4_9BACI</name>
<evidence type="ECO:0000256" key="1">
    <source>
        <dbReference type="ARBA" id="ARBA00004651"/>
    </source>
</evidence>
<evidence type="ECO:0000313" key="10">
    <source>
        <dbReference type="Proteomes" id="UP000030153"/>
    </source>
</evidence>
<feature type="transmembrane region" description="Helical" evidence="7">
    <location>
        <begin position="12"/>
        <end position="29"/>
    </location>
</feature>
<feature type="transmembrane region" description="Helical" evidence="7">
    <location>
        <begin position="36"/>
        <end position="56"/>
    </location>
</feature>
<dbReference type="STRING" id="1385513.N780_16195"/>
<keyword evidence="4 7" id="KW-0812">Transmembrane</keyword>
<keyword evidence="10" id="KW-1185">Reference proteome</keyword>
<evidence type="ECO:0000313" key="9">
    <source>
        <dbReference type="EMBL" id="KGP91889.1"/>
    </source>
</evidence>
<evidence type="ECO:0000256" key="2">
    <source>
        <dbReference type="ARBA" id="ARBA00006448"/>
    </source>
</evidence>
<evidence type="ECO:0000256" key="5">
    <source>
        <dbReference type="ARBA" id="ARBA00022989"/>
    </source>
</evidence>
<evidence type="ECO:0000256" key="4">
    <source>
        <dbReference type="ARBA" id="ARBA00022692"/>
    </source>
</evidence>
<dbReference type="InterPro" id="IPR007353">
    <property type="entry name" value="DUF421"/>
</dbReference>
<dbReference type="PANTHER" id="PTHR34582">
    <property type="entry name" value="UPF0702 TRANSMEMBRANE PROTEIN YCAP"/>
    <property type="match status" value="1"/>
</dbReference>
<organism evidence="9 10">
    <name type="scientific">Pontibacillus chungwhensis BH030062</name>
    <dbReference type="NCBI Taxonomy" id="1385513"/>
    <lineage>
        <taxon>Bacteria</taxon>
        <taxon>Bacillati</taxon>
        <taxon>Bacillota</taxon>
        <taxon>Bacilli</taxon>
        <taxon>Bacillales</taxon>
        <taxon>Bacillaceae</taxon>
        <taxon>Pontibacillus</taxon>
    </lineage>
</organism>
<keyword evidence="6 7" id="KW-0472">Membrane</keyword>
<keyword evidence="3" id="KW-1003">Cell membrane</keyword>
<dbReference type="Proteomes" id="UP000030153">
    <property type="component" value="Unassembled WGS sequence"/>
</dbReference>
<evidence type="ECO:0000256" key="6">
    <source>
        <dbReference type="ARBA" id="ARBA00023136"/>
    </source>
</evidence>
<sequence>MDIVMDSVKVIGRIVTILPLMLAIGLFMGKRSIGELPVIDFLTVLVLGSVVGADIADPNIHHIHTVVAIIVIAILQKAIVLLKLKQQTIGKWLTFEPTIVIYKGEWKRSNLKRIQYSVDNVLQMLREQGVFHTTDVEMAVVEPNGRLSVKRRPDVEPVVRADLHIHKPGNNYEIPIILDGIIQKDVLRRMGKEESWVREQMNHQDIPDESRVFYGALTSTGVCTFSLKEATIDNLPPIEH</sequence>
<feature type="domain" description="YetF C-terminal" evidence="8">
    <location>
        <begin position="85"/>
        <end position="216"/>
    </location>
</feature>
<dbReference type="PANTHER" id="PTHR34582:SF6">
    <property type="entry name" value="UPF0702 TRANSMEMBRANE PROTEIN YCAP"/>
    <property type="match status" value="1"/>
</dbReference>
<evidence type="ECO:0000259" key="8">
    <source>
        <dbReference type="Pfam" id="PF04239"/>
    </source>
</evidence>
<reference evidence="9 10" key="1">
    <citation type="submission" date="2013-08" db="EMBL/GenBank/DDBJ databases">
        <title>Genome of Pontibacillus chungwhensis.</title>
        <authorList>
            <person name="Wang Q."/>
            <person name="Wang G."/>
        </authorList>
    </citation>
    <scope>NUCLEOTIDE SEQUENCE [LARGE SCALE GENOMIC DNA]</scope>
    <source>
        <strain evidence="9 10">BH030062</strain>
    </source>
</reference>
<dbReference type="InterPro" id="IPR023090">
    <property type="entry name" value="UPF0702_alpha/beta_dom_sf"/>
</dbReference>
<comment type="subcellular location">
    <subcellularLocation>
        <location evidence="1">Cell membrane</location>
        <topology evidence="1">Multi-pass membrane protein</topology>
    </subcellularLocation>
</comment>
<evidence type="ECO:0000256" key="7">
    <source>
        <dbReference type="SAM" id="Phobius"/>
    </source>
</evidence>
<dbReference type="EMBL" id="AVBG01000004">
    <property type="protein sequence ID" value="KGP91889.1"/>
    <property type="molecule type" value="Genomic_DNA"/>
</dbReference>
<protein>
    <recommendedName>
        <fullName evidence="8">YetF C-terminal domain-containing protein</fullName>
    </recommendedName>
</protein>
<gene>
    <name evidence="9" type="ORF">N780_16195</name>
</gene>
<proteinExistence type="inferred from homology"/>
<dbReference type="eggNOG" id="COG2323">
    <property type="taxonomic scope" value="Bacteria"/>
</dbReference>
<accession>A0A0A2UVG4</accession>
<dbReference type="AlphaFoldDB" id="A0A0A2UVG4"/>
<dbReference type="Gene3D" id="3.30.240.20">
    <property type="entry name" value="bsu07140 like domains"/>
    <property type="match status" value="2"/>
</dbReference>
<dbReference type="Pfam" id="PF04239">
    <property type="entry name" value="DUF421"/>
    <property type="match status" value="1"/>
</dbReference>